<accession>A0A7X2T100</accession>
<dbReference type="Pfam" id="PF18623">
    <property type="entry name" value="TnsE_C"/>
    <property type="match status" value="1"/>
</dbReference>
<proteinExistence type="predicted"/>
<evidence type="ECO:0000313" key="3">
    <source>
        <dbReference type="Proteomes" id="UP000460287"/>
    </source>
</evidence>
<name>A0A7X2T100_9CLOT</name>
<evidence type="ECO:0000259" key="1">
    <source>
        <dbReference type="Pfam" id="PF18623"/>
    </source>
</evidence>
<dbReference type="RefSeq" id="WP_154530251.1">
    <property type="nucleotide sequence ID" value="NZ_JAQXTV010000212.1"/>
</dbReference>
<organism evidence="2 3">
    <name type="scientific">Inconstantimicrobium porci</name>
    <dbReference type="NCBI Taxonomy" id="2652291"/>
    <lineage>
        <taxon>Bacteria</taxon>
        <taxon>Bacillati</taxon>
        <taxon>Bacillota</taxon>
        <taxon>Clostridia</taxon>
        <taxon>Eubacteriales</taxon>
        <taxon>Clostridiaceae</taxon>
        <taxon>Inconstantimicrobium</taxon>
    </lineage>
</organism>
<protein>
    <recommendedName>
        <fullName evidence="1">TnsE C-terminal domain-containing protein</fullName>
    </recommendedName>
</protein>
<dbReference type="Proteomes" id="UP000460287">
    <property type="component" value="Unassembled WGS sequence"/>
</dbReference>
<dbReference type="EMBL" id="VULX01000002">
    <property type="protein sequence ID" value="MSR90363.1"/>
    <property type="molecule type" value="Genomic_DNA"/>
</dbReference>
<dbReference type="AlphaFoldDB" id="A0A7X2T100"/>
<gene>
    <name evidence="2" type="ORF">FYJ33_02770</name>
</gene>
<reference evidence="2 3" key="1">
    <citation type="submission" date="2019-08" db="EMBL/GenBank/DDBJ databases">
        <title>In-depth cultivation of the pig gut microbiome towards novel bacterial diversity and tailored functional studies.</title>
        <authorList>
            <person name="Wylensek D."/>
            <person name="Hitch T.C.A."/>
            <person name="Clavel T."/>
        </authorList>
    </citation>
    <scope>NUCLEOTIDE SEQUENCE [LARGE SCALE GENOMIC DNA]</scope>
    <source>
        <strain evidence="2 3">WCA-383-APC-5B</strain>
    </source>
</reference>
<sequence length="511" mass="60105">MGRMQLKLKNWPFDKGIKAQLIWIGEPFKYQNKWMIDTYFNDGKSTKKVIQDWANIHFLSIDKYYIDGDLKSGKLIDKENKTKVIDIDLSGITPKYNENDWRIKGTDCRSKSRTYNFYKNNKLYTIPIIEIVRSVLAPNTFMLNNILYNNTFEDYFTYEINDEILKLYFNGSYKTSNLKDTYFNHFAWIISNRNVLNMVESIGYNNCFKHKMMFDFNMKHFKFTARVKENKAGYTILEIIKLKEKRINFNEIQVFHPSLEEYEKSDGSKKWTYINVNRNKGDKRVIDNELDGANKMTESIENDFIMHEYVKLPEIHRQKTGHANKHTKVDEQTKIYFKNDDNNRTFADEGGFNTGAGIDVSNIDLKYSKLSGELQDFINVLQQLRKMDGIKSVDINIIFVPLGRKFSHLKDGINRRRCIIGRILKTNREMIGIIEVEREGKALSTLIVKSNNKMIKNIVYDELLEGLIFESGKWSNKKINKLKIKGIKIERVIHSGKYCNINNIIKKIQVF</sequence>
<feature type="domain" description="TnsE C-terminal" evidence="1">
    <location>
        <begin position="375"/>
        <end position="486"/>
    </location>
</feature>
<dbReference type="InterPro" id="IPR041419">
    <property type="entry name" value="TnsE_C"/>
</dbReference>
<keyword evidence="3" id="KW-1185">Reference proteome</keyword>
<evidence type="ECO:0000313" key="2">
    <source>
        <dbReference type="EMBL" id="MSR90363.1"/>
    </source>
</evidence>
<comment type="caution">
    <text evidence="2">The sequence shown here is derived from an EMBL/GenBank/DDBJ whole genome shotgun (WGS) entry which is preliminary data.</text>
</comment>